<dbReference type="STRING" id="4577.A0A1D6FAK6"/>
<name>A0A1D6FAK6_MAIZE</name>
<dbReference type="InParanoid" id="A0A1D6FAK6"/>
<organism evidence="1">
    <name type="scientific">Zea mays</name>
    <name type="common">Maize</name>
    <dbReference type="NCBI Taxonomy" id="4577"/>
    <lineage>
        <taxon>Eukaryota</taxon>
        <taxon>Viridiplantae</taxon>
        <taxon>Streptophyta</taxon>
        <taxon>Embryophyta</taxon>
        <taxon>Tracheophyta</taxon>
        <taxon>Spermatophyta</taxon>
        <taxon>Magnoliopsida</taxon>
        <taxon>Liliopsida</taxon>
        <taxon>Poales</taxon>
        <taxon>Poaceae</taxon>
        <taxon>PACMAD clade</taxon>
        <taxon>Panicoideae</taxon>
        <taxon>Andropogonodae</taxon>
        <taxon>Andropogoneae</taxon>
        <taxon>Tripsacinae</taxon>
        <taxon>Zea</taxon>
    </lineage>
</organism>
<dbReference type="EMBL" id="CM007648">
    <property type="protein sequence ID" value="ONM28103.1"/>
    <property type="molecule type" value="Genomic_DNA"/>
</dbReference>
<protein>
    <submittedName>
        <fullName evidence="1">Uncharacterized protein</fullName>
    </submittedName>
</protein>
<sequence>MNQEPTLFASTILENILDGKPDATISLKEKIQLHSTSLLFMEQIGVDELMWSWDLTQPRAGEFSFTMVQGNDALQDHNQVETVVATTFIGVYDNLGGVEASCFISNHLCVHTVCMCLSCYSLA</sequence>
<reference evidence="1" key="1">
    <citation type="submission" date="2015-12" db="EMBL/GenBank/DDBJ databases">
        <title>Update maize B73 reference genome by single molecule sequencing technologies.</title>
        <authorList>
            <consortium name="Maize Genome Sequencing Project"/>
            <person name="Ware D."/>
        </authorList>
    </citation>
    <scope>NUCLEOTIDE SEQUENCE [LARGE SCALE GENOMIC DNA]</scope>
    <source>
        <tissue evidence="1">Seedling</tissue>
    </source>
</reference>
<evidence type="ECO:0000313" key="1">
    <source>
        <dbReference type="EMBL" id="ONM28103.1"/>
    </source>
</evidence>
<accession>A0A1D6FAK6</accession>
<proteinExistence type="predicted"/>
<dbReference type="AlphaFoldDB" id="A0A1D6FAK6"/>
<gene>
    <name evidence="1" type="ORF">ZEAMMB73_Zm00001d007980</name>
</gene>